<dbReference type="InterPro" id="IPR023231">
    <property type="entry name" value="GSKIP_dom_sf"/>
</dbReference>
<dbReference type="InterPro" id="IPR007967">
    <property type="entry name" value="GSKIP_dom"/>
</dbReference>
<dbReference type="SUPFAM" id="SSF103107">
    <property type="entry name" value="Hypothetical protein c14orf129, hspc210"/>
    <property type="match status" value="1"/>
</dbReference>
<gene>
    <name evidence="3" type="ORF">GPUH_LOCUS24538</name>
</gene>
<comment type="similarity">
    <text evidence="1">Belongs to the GSKIP family.</text>
</comment>
<dbReference type="OrthoDB" id="5804279at2759"/>
<dbReference type="InterPro" id="IPR037395">
    <property type="entry name" value="GSKIP"/>
</dbReference>
<evidence type="ECO:0000313" key="5">
    <source>
        <dbReference type="WBParaSite" id="GPUH_0002456901-mRNA-1"/>
    </source>
</evidence>
<dbReference type="GO" id="GO:0005737">
    <property type="term" value="C:cytoplasm"/>
    <property type="evidence" value="ECO:0007669"/>
    <property type="project" value="TreeGrafter"/>
</dbReference>
<keyword evidence="4" id="KW-1185">Reference proteome</keyword>
<dbReference type="Proteomes" id="UP000271098">
    <property type="component" value="Unassembled WGS sequence"/>
</dbReference>
<reference evidence="5" key="1">
    <citation type="submission" date="2016-06" db="UniProtKB">
        <authorList>
            <consortium name="WormBaseParasite"/>
        </authorList>
    </citation>
    <scope>IDENTIFICATION</scope>
</reference>
<sequence>MKGFRFCAHFRTPLSVVEIGRANRRRHAECGGIVGNRNGVGPLELEAIASVHELSSEVRSIAVSEMLPRTADLIFVNIKTVEGRPYTLELTMKGWRIAALQWDSMNGDYTQVSLLA</sequence>
<organism evidence="5">
    <name type="scientific">Gongylonema pulchrum</name>
    <dbReference type="NCBI Taxonomy" id="637853"/>
    <lineage>
        <taxon>Eukaryota</taxon>
        <taxon>Metazoa</taxon>
        <taxon>Ecdysozoa</taxon>
        <taxon>Nematoda</taxon>
        <taxon>Chromadorea</taxon>
        <taxon>Rhabditida</taxon>
        <taxon>Spirurina</taxon>
        <taxon>Spiruromorpha</taxon>
        <taxon>Spiruroidea</taxon>
        <taxon>Gongylonematidae</taxon>
        <taxon>Gongylonema</taxon>
    </lineage>
</organism>
<reference evidence="3 4" key="2">
    <citation type="submission" date="2018-11" db="EMBL/GenBank/DDBJ databases">
        <authorList>
            <consortium name="Pathogen Informatics"/>
        </authorList>
    </citation>
    <scope>NUCLEOTIDE SEQUENCE [LARGE SCALE GENOMIC DNA]</scope>
</reference>
<proteinExistence type="inferred from homology"/>
<feature type="domain" description="GSKIP" evidence="2">
    <location>
        <begin position="44"/>
        <end position="107"/>
    </location>
</feature>
<dbReference type="AlphaFoldDB" id="A0A183EU98"/>
<dbReference type="Gene3D" id="3.30.2280.10">
    <property type="entry name" value="Hypothetical protein (hspc210)"/>
    <property type="match status" value="1"/>
</dbReference>
<dbReference type="GO" id="GO:0051018">
    <property type="term" value="F:protein kinase A binding"/>
    <property type="evidence" value="ECO:0007669"/>
    <property type="project" value="TreeGrafter"/>
</dbReference>
<protein>
    <submittedName>
        <fullName evidence="5">DUF727 domain-containing protein</fullName>
    </submittedName>
</protein>
<dbReference type="WBParaSite" id="GPUH_0002456901-mRNA-1">
    <property type="protein sequence ID" value="GPUH_0002456901-mRNA-1"/>
    <property type="gene ID" value="GPUH_0002456901"/>
</dbReference>
<dbReference type="EMBL" id="UYRT01101485">
    <property type="protein sequence ID" value="VDN42974.1"/>
    <property type="molecule type" value="Genomic_DNA"/>
</dbReference>
<evidence type="ECO:0000256" key="1">
    <source>
        <dbReference type="ARBA" id="ARBA00009571"/>
    </source>
</evidence>
<evidence type="ECO:0000259" key="2">
    <source>
        <dbReference type="Pfam" id="PF05303"/>
    </source>
</evidence>
<evidence type="ECO:0000313" key="3">
    <source>
        <dbReference type="EMBL" id="VDN42974.1"/>
    </source>
</evidence>
<dbReference type="GO" id="GO:0019207">
    <property type="term" value="F:kinase regulator activity"/>
    <property type="evidence" value="ECO:0007669"/>
    <property type="project" value="TreeGrafter"/>
</dbReference>
<name>A0A183EU98_9BILA</name>
<evidence type="ECO:0000313" key="4">
    <source>
        <dbReference type="Proteomes" id="UP000271098"/>
    </source>
</evidence>
<dbReference type="PANTHER" id="PTHR12490">
    <property type="entry name" value="GSK3B-INTERACTING PROTEIN"/>
    <property type="match status" value="1"/>
</dbReference>
<dbReference type="PANTHER" id="PTHR12490:SF4">
    <property type="entry name" value="GSK3B-INTERACTING PROTEIN"/>
    <property type="match status" value="1"/>
</dbReference>
<dbReference type="GO" id="GO:0060828">
    <property type="term" value="P:regulation of canonical Wnt signaling pathway"/>
    <property type="evidence" value="ECO:0007669"/>
    <property type="project" value="InterPro"/>
</dbReference>
<accession>A0A183EU98</accession>
<dbReference type="Pfam" id="PF05303">
    <property type="entry name" value="GSKIP_dom"/>
    <property type="match status" value="1"/>
</dbReference>